<keyword evidence="2" id="KW-1185">Reference proteome</keyword>
<accession>A0A392P8N3</accession>
<protein>
    <submittedName>
        <fullName evidence="1">Uncharacterized protein</fullName>
    </submittedName>
</protein>
<comment type="caution">
    <text evidence="1">The sequence shown here is derived from an EMBL/GenBank/DDBJ whole genome shotgun (WGS) entry which is preliminary data.</text>
</comment>
<dbReference type="AlphaFoldDB" id="A0A392P8N3"/>
<reference evidence="1 2" key="1">
    <citation type="journal article" date="2018" name="Front. Plant Sci.">
        <title>Red Clover (Trifolium pratense) and Zigzag Clover (T. medium) - A Picture of Genomic Similarities and Differences.</title>
        <authorList>
            <person name="Dluhosova J."/>
            <person name="Istvanek J."/>
            <person name="Nedelnik J."/>
            <person name="Repkova J."/>
        </authorList>
    </citation>
    <scope>NUCLEOTIDE SEQUENCE [LARGE SCALE GENOMIC DNA]</scope>
    <source>
        <strain evidence="2">cv. 10/8</strain>
        <tissue evidence="1">Leaf</tissue>
    </source>
</reference>
<proteinExistence type="predicted"/>
<dbReference type="EMBL" id="LXQA010069181">
    <property type="protein sequence ID" value="MCI08481.1"/>
    <property type="molecule type" value="Genomic_DNA"/>
</dbReference>
<name>A0A392P8N3_9FABA</name>
<evidence type="ECO:0000313" key="2">
    <source>
        <dbReference type="Proteomes" id="UP000265520"/>
    </source>
</evidence>
<organism evidence="1 2">
    <name type="scientific">Trifolium medium</name>
    <dbReference type="NCBI Taxonomy" id="97028"/>
    <lineage>
        <taxon>Eukaryota</taxon>
        <taxon>Viridiplantae</taxon>
        <taxon>Streptophyta</taxon>
        <taxon>Embryophyta</taxon>
        <taxon>Tracheophyta</taxon>
        <taxon>Spermatophyta</taxon>
        <taxon>Magnoliopsida</taxon>
        <taxon>eudicotyledons</taxon>
        <taxon>Gunneridae</taxon>
        <taxon>Pentapetalae</taxon>
        <taxon>rosids</taxon>
        <taxon>fabids</taxon>
        <taxon>Fabales</taxon>
        <taxon>Fabaceae</taxon>
        <taxon>Papilionoideae</taxon>
        <taxon>50 kb inversion clade</taxon>
        <taxon>NPAAA clade</taxon>
        <taxon>Hologalegina</taxon>
        <taxon>IRL clade</taxon>
        <taxon>Trifolieae</taxon>
        <taxon>Trifolium</taxon>
    </lineage>
</organism>
<dbReference type="Proteomes" id="UP000265520">
    <property type="component" value="Unassembled WGS sequence"/>
</dbReference>
<gene>
    <name evidence="1" type="ORF">A2U01_0029558</name>
</gene>
<feature type="non-terminal residue" evidence="1">
    <location>
        <position position="1"/>
    </location>
</feature>
<evidence type="ECO:0000313" key="1">
    <source>
        <dbReference type="EMBL" id="MCI08481.1"/>
    </source>
</evidence>
<sequence length="84" mass="9070">RTLGNGHSPLLLPLAAADIAAVVLHHEKKNEVKSRVIVEGRNDETVRRGSDEGELCVEKRLGKSAVVGRRDETGEAVSDDENAQ</sequence>